<evidence type="ECO:0000256" key="1">
    <source>
        <dbReference type="ARBA" id="ARBA00001946"/>
    </source>
</evidence>
<dbReference type="InterPro" id="IPR023299">
    <property type="entry name" value="ATPase_P-typ_cyto_dom_N"/>
</dbReference>
<feature type="transmembrane region" description="Helical" evidence="14">
    <location>
        <begin position="66"/>
        <end position="81"/>
    </location>
</feature>
<dbReference type="EMBL" id="BAAFST010000003">
    <property type="protein sequence ID" value="GAB1287463.1"/>
    <property type="molecule type" value="Genomic_DNA"/>
</dbReference>
<dbReference type="InterPro" id="IPR044492">
    <property type="entry name" value="P_typ_ATPase_HD_dom"/>
</dbReference>
<organism evidence="18 19">
    <name type="scientific">Apodemus speciosus</name>
    <name type="common">Large Japanese field mouse</name>
    <dbReference type="NCBI Taxonomy" id="105296"/>
    <lineage>
        <taxon>Eukaryota</taxon>
        <taxon>Metazoa</taxon>
        <taxon>Chordata</taxon>
        <taxon>Craniata</taxon>
        <taxon>Vertebrata</taxon>
        <taxon>Euteleostomi</taxon>
        <taxon>Mammalia</taxon>
        <taxon>Eutheria</taxon>
        <taxon>Euarchontoglires</taxon>
        <taxon>Glires</taxon>
        <taxon>Rodentia</taxon>
        <taxon>Myomorpha</taxon>
        <taxon>Muroidea</taxon>
        <taxon>Muridae</taxon>
        <taxon>Murinae</taxon>
        <taxon>Apodemus</taxon>
    </lineage>
</organism>
<keyword evidence="9 14" id="KW-0460">Magnesium</keyword>
<dbReference type="InterPro" id="IPR032630">
    <property type="entry name" value="P_typ_ATPase_c"/>
</dbReference>
<proteinExistence type="inferred from homology"/>
<keyword evidence="11 14" id="KW-1133">Transmembrane helix</keyword>
<dbReference type="PANTHER" id="PTHR24092:SF57">
    <property type="entry name" value="PHOSPHOLIPID-TRANSPORTING ATPASE IF"/>
    <property type="match status" value="1"/>
</dbReference>
<evidence type="ECO:0000256" key="5">
    <source>
        <dbReference type="ARBA" id="ARBA00022692"/>
    </source>
</evidence>
<evidence type="ECO:0000259" key="15">
    <source>
        <dbReference type="Pfam" id="PF00122"/>
    </source>
</evidence>
<feature type="transmembrane region" description="Helical" evidence="14">
    <location>
        <begin position="1003"/>
        <end position="1025"/>
    </location>
</feature>
<feature type="transmembrane region" description="Helical" evidence="14">
    <location>
        <begin position="1102"/>
        <end position="1130"/>
    </location>
</feature>
<feature type="transmembrane region" description="Helical" evidence="14">
    <location>
        <begin position="331"/>
        <end position="354"/>
    </location>
</feature>
<comment type="subcellular location">
    <subcellularLocation>
        <location evidence="3">Endomembrane system</location>
    </subcellularLocation>
    <subcellularLocation>
        <location evidence="2 14">Membrane</location>
        <topology evidence="2 14">Multi-pass membrane protein</topology>
    </subcellularLocation>
</comment>
<evidence type="ECO:0000256" key="14">
    <source>
        <dbReference type="RuleBase" id="RU362033"/>
    </source>
</evidence>
<dbReference type="Gene3D" id="2.70.150.10">
    <property type="entry name" value="Calcium-transporting ATPase, cytoplasmic transduction domain A"/>
    <property type="match status" value="1"/>
</dbReference>
<feature type="domain" description="P-type ATPase N-terminal" evidence="16">
    <location>
        <begin position="32"/>
        <end position="90"/>
    </location>
</feature>
<dbReference type="EC" id="7.6.2.1" evidence="14"/>
<dbReference type="Pfam" id="PF00122">
    <property type="entry name" value="E1-E2_ATPase"/>
    <property type="match status" value="1"/>
</dbReference>
<sequence>MWRWVRQQLGFDPPHQSDTRTIYIANRFPQNGLYTPQKFIDNRIISSKYTVWNFVPKNLFEQFRRVANFYFLIIFLVQLMIDTPTSPITSGLPLFFVITVTAIKQGYEDWLRHNSDNEVNGAPVYVVRSGGLVKTRSKNIRVGDIVRIAKDEIFPADLVLLSSDRLDGSCHVTTASLDGETNLKIALKLLTVLLLPLHTVVIDVNHQAQLDIFFSQESINLPSFQSLTHVSVPETAVLQTVANLDSLIAVIECQQPEADLYRFMGRMIITQQMEEIVRPLGPESLLLRGARLKNTKEIFGVAVYTGMETKMALNYKSKSQKRSAVEKSMNTFLIIYLIILISEAIISTILKYTWQAEEKWDEPWYNQKTEHQRNSSKILRFISDFLAFLVLYNFIIPISLYVTVEMQKFLGSFFIGWDLDLYHEESDQKAQVNTSDLNEELGQVEYVFTDKTGTLTENEMQFRECSINGLKFQEINGKLVPEGPSPDSAEGNVPFLGSLSHLNNSAHLTATSLRTSPESETELIKEHDLFFKAVSLCHTVQISNAHTDGTGDGPWRPRLAPAQPEYYASSPDEKALVEAAARAGIVFIGISEETMEVKVLGRLERYKLLHILEFDSDRRRMSVIVQAPSGEKLLFAKGAESSILPKCIGGEIAKTRIHVDEFALKGLRTLCIAYRQFTAKEYEDVDRRLFEARTALQRREEKLADVFQFIEKDLILLGATAVEDRLQDKVRETIEALRMAGIKVWVLTGDKHETAVSVSLSCGHFHRTMNILELINQKSDSGCAEQLRQLARRITEDHVIQHGLVVDGTSLSLALREHEKLFMEVCRNCSAVLCCRMAPLQKAKVIRLIKISPEKPITLAVGDGANDVSMIQEAHVGIGIMGKEGRQAARNSDYAVARFKFLSKLLFVHGHFYYIRIATLVQYFFYKNVCFITPQFLYQFYCLFSQQTLYDSVYLTLYNICFTSLPVLIYSLLEQHIDPHVLQSKPTLYRDISKNRLLSIKAFLYWTVLGFSHAFIFFFGSYFLVGKDTSLLGNGQMFGNWTFGALVFTVMVITVTVKNGIGNSFLDLDQPSCYLGIYYILFYIFFVLWWDSLHMPFLGSQNVYFVFIQLLSSGSAWFAILLMVVTCLFVDVVKKVFDRQLHPTSTEKAQLAEAHSSVKCLDSICCFPEGETPCASVGRMLERVIGRCSPNHISR</sequence>
<dbReference type="Gene3D" id="3.40.1110.10">
    <property type="entry name" value="Calcium-transporting ATPase, cytoplasmic domain N"/>
    <property type="match status" value="1"/>
</dbReference>
<reference evidence="18 19" key="1">
    <citation type="submission" date="2024-08" db="EMBL/GenBank/DDBJ databases">
        <title>The draft genome of Apodemus speciosus.</title>
        <authorList>
            <person name="Nabeshima K."/>
            <person name="Suzuki S."/>
            <person name="Onuma M."/>
        </authorList>
    </citation>
    <scope>NUCLEOTIDE SEQUENCE [LARGE SCALE GENOMIC DNA]</scope>
    <source>
        <strain evidence="18">IB14-021</strain>
    </source>
</reference>
<keyword evidence="10 14" id="KW-1278">Translocase</keyword>
<protein>
    <recommendedName>
        <fullName evidence="14">Phospholipid-transporting ATPase</fullName>
        <ecNumber evidence="14">7.6.2.1</ecNumber>
    </recommendedName>
</protein>
<evidence type="ECO:0000256" key="12">
    <source>
        <dbReference type="ARBA" id="ARBA00023136"/>
    </source>
</evidence>
<feature type="transmembrane region" description="Helical" evidence="14">
    <location>
        <begin position="1073"/>
        <end position="1090"/>
    </location>
</feature>
<dbReference type="Pfam" id="PF16209">
    <property type="entry name" value="PhoLip_ATPase_N"/>
    <property type="match status" value="1"/>
</dbReference>
<dbReference type="PRINTS" id="PR00119">
    <property type="entry name" value="CATATPASE"/>
</dbReference>
<accession>A0ABQ0EK28</accession>
<evidence type="ECO:0000259" key="17">
    <source>
        <dbReference type="Pfam" id="PF16212"/>
    </source>
</evidence>
<feature type="transmembrane region" description="Helical" evidence="14">
    <location>
        <begin position="905"/>
        <end position="926"/>
    </location>
</feature>
<evidence type="ECO:0000256" key="4">
    <source>
        <dbReference type="ARBA" id="ARBA00008109"/>
    </source>
</evidence>
<dbReference type="PROSITE" id="PS00154">
    <property type="entry name" value="ATPASE_E1_E2"/>
    <property type="match status" value="1"/>
</dbReference>
<dbReference type="InterPro" id="IPR006539">
    <property type="entry name" value="P-type_ATPase_IV"/>
</dbReference>
<keyword evidence="5 14" id="KW-0812">Transmembrane</keyword>
<dbReference type="InterPro" id="IPR036412">
    <property type="entry name" value="HAD-like_sf"/>
</dbReference>
<comment type="cofactor">
    <cofactor evidence="1">
        <name>Mg(2+)</name>
        <dbReference type="ChEBI" id="CHEBI:18420"/>
    </cofactor>
</comment>
<name>A0ABQ0EK28_APOSI</name>
<evidence type="ECO:0000256" key="9">
    <source>
        <dbReference type="ARBA" id="ARBA00022842"/>
    </source>
</evidence>
<dbReference type="NCBIfam" id="TIGR01652">
    <property type="entry name" value="ATPase-Plipid"/>
    <property type="match status" value="1"/>
</dbReference>
<dbReference type="SUPFAM" id="SSF81665">
    <property type="entry name" value="Calcium ATPase, transmembrane domain M"/>
    <property type="match status" value="1"/>
</dbReference>
<dbReference type="SUPFAM" id="SSF56784">
    <property type="entry name" value="HAD-like"/>
    <property type="match status" value="1"/>
</dbReference>
<comment type="catalytic activity">
    <reaction evidence="13 14">
        <text>ATP + H2O + phospholipidSide 1 = ADP + phosphate + phospholipidSide 2.</text>
        <dbReference type="EC" id="7.6.2.1"/>
    </reaction>
</comment>
<comment type="similarity">
    <text evidence="4 14">Belongs to the cation transport ATPase (P-type) (TC 3.A.3) family. Type IV subfamily.</text>
</comment>
<evidence type="ECO:0000256" key="2">
    <source>
        <dbReference type="ARBA" id="ARBA00004141"/>
    </source>
</evidence>
<dbReference type="Proteomes" id="UP001623349">
    <property type="component" value="Unassembled WGS sequence"/>
</dbReference>
<dbReference type="Pfam" id="PF13246">
    <property type="entry name" value="Cation_ATPase"/>
    <property type="match status" value="1"/>
</dbReference>
<keyword evidence="6" id="KW-0479">Metal-binding</keyword>
<evidence type="ECO:0000256" key="6">
    <source>
        <dbReference type="ARBA" id="ARBA00022723"/>
    </source>
</evidence>
<dbReference type="Gene3D" id="3.40.50.1000">
    <property type="entry name" value="HAD superfamily/HAD-like"/>
    <property type="match status" value="1"/>
</dbReference>
<evidence type="ECO:0000256" key="10">
    <source>
        <dbReference type="ARBA" id="ARBA00022967"/>
    </source>
</evidence>
<keyword evidence="19" id="KW-1185">Reference proteome</keyword>
<evidence type="ECO:0000259" key="16">
    <source>
        <dbReference type="Pfam" id="PF16209"/>
    </source>
</evidence>
<evidence type="ECO:0000256" key="8">
    <source>
        <dbReference type="ARBA" id="ARBA00022840"/>
    </source>
</evidence>
<dbReference type="Pfam" id="PF16212">
    <property type="entry name" value="PhoLip_ATPase_C"/>
    <property type="match status" value="1"/>
</dbReference>
<dbReference type="InterPro" id="IPR001757">
    <property type="entry name" value="P_typ_ATPase"/>
</dbReference>
<feature type="domain" description="P-type ATPase C-terminal" evidence="17">
    <location>
        <begin position="889"/>
        <end position="1144"/>
    </location>
</feature>
<evidence type="ECO:0000256" key="13">
    <source>
        <dbReference type="ARBA" id="ARBA00034036"/>
    </source>
</evidence>
<dbReference type="InterPro" id="IPR032631">
    <property type="entry name" value="P-type_ATPase_N"/>
</dbReference>
<feature type="transmembrane region" description="Helical" evidence="14">
    <location>
        <begin position="385"/>
        <end position="404"/>
    </location>
</feature>
<dbReference type="PANTHER" id="PTHR24092">
    <property type="entry name" value="PROBABLE PHOSPHOLIPID-TRANSPORTING ATPASE"/>
    <property type="match status" value="1"/>
</dbReference>
<evidence type="ECO:0000313" key="19">
    <source>
        <dbReference type="Proteomes" id="UP001623349"/>
    </source>
</evidence>
<dbReference type="InterPro" id="IPR023298">
    <property type="entry name" value="ATPase_P-typ_TM_dom_sf"/>
</dbReference>
<gene>
    <name evidence="18" type="ORF">APTSU1_000269300</name>
</gene>
<evidence type="ECO:0000313" key="18">
    <source>
        <dbReference type="EMBL" id="GAB1287463.1"/>
    </source>
</evidence>
<dbReference type="InterPro" id="IPR023214">
    <property type="entry name" value="HAD_sf"/>
</dbReference>
<dbReference type="SFLD" id="SFLDF00027">
    <property type="entry name" value="p-type_atpase"/>
    <property type="match status" value="1"/>
</dbReference>
<dbReference type="InterPro" id="IPR008250">
    <property type="entry name" value="ATPase_P-typ_transduc_dom_A_sf"/>
</dbReference>
<keyword evidence="8 14" id="KW-0067">ATP-binding</keyword>
<dbReference type="InterPro" id="IPR059000">
    <property type="entry name" value="ATPase_P-type_domA"/>
</dbReference>
<dbReference type="SUPFAM" id="SSF81653">
    <property type="entry name" value="Calcium ATPase, transduction domain A"/>
    <property type="match status" value="1"/>
</dbReference>
<dbReference type="SUPFAM" id="SSF81660">
    <property type="entry name" value="Metal cation-transporting ATPase, ATP-binding domain N"/>
    <property type="match status" value="1"/>
</dbReference>
<evidence type="ECO:0000256" key="3">
    <source>
        <dbReference type="ARBA" id="ARBA00004308"/>
    </source>
</evidence>
<comment type="caution">
    <text evidence="18">The sequence shown here is derived from an EMBL/GenBank/DDBJ whole genome shotgun (WGS) entry which is preliminary data.</text>
</comment>
<feature type="transmembrane region" description="Helical" evidence="14">
    <location>
        <begin position="1037"/>
        <end position="1061"/>
    </location>
</feature>
<dbReference type="SFLD" id="SFLDG00002">
    <property type="entry name" value="C1.7:_P-type_atpase_like"/>
    <property type="match status" value="1"/>
</dbReference>
<dbReference type="CDD" id="cd02073">
    <property type="entry name" value="P-type_ATPase_APLT_Dnf-like"/>
    <property type="match status" value="1"/>
</dbReference>
<evidence type="ECO:0000256" key="7">
    <source>
        <dbReference type="ARBA" id="ARBA00022741"/>
    </source>
</evidence>
<dbReference type="SFLD" id="SFLDS00003">
    <property type="entry name" value="Haloacid_Dehalogenase"/>
    <property type="match status" value="1"/>
</dbReference>
<evidence type="ECO:0000256" key="11">
    <source>
        <dbReference type="ARBA" id="ARBA00022989"/>
    </source>
</evidence>
<keyword evidence="12 14" id="KW-0472">Membrane</keyword>
<dbReference type="InterPro" id="IPR018303">
    <property type="entry name" value="ATPase_P-typ_P_site"/>
</dbReference>
<dbReference type="NCBIfam" id="TIGR01494">
    <property type="entry name" value="ATPase_P-type"/>
    <property type="match status" value="3"/>
</dbReference>
<keyword evidence="7 14" id="KW-0547">Nucleotide-binding</keyword>
<feature type="domain" description="P-type ATPase A" evidence="15">
    <location>
        <begin position="123"/>
        <end position="181"/>
    </location>
</feature>